<evidence type="ECO:0000256" key="1">
    <source>
        <dbReference type="SAM" id="MobiDB-lite"/>
    </source>
</evidence>
<feature type="compositionally biased region" description="Polar residues" evidence="1">
    <location>
        <begin position="204"/>
        <end position="224"/>
    </location>
</feature>
<evidence type="ECO:0000313" key="3">
    <source>
        <dbReference type="Proteomes" id="UP000298030"/>
    </source>
</evidence>
<dbReference type="EMBL" id="QPFP01000401">
    <property type="protein sequence ID" value="TEB14096.1"/>
    <property type="molecule type" value="Genomic_DNA"/>
</dbReference>
<feature type="region of interest" description="Disordered" evidence="1">
    <location>
        <begin position="204"/>
        <end position="267"/>
    </location>
</feature>
<reference evidence="2 3" key="1">
    <citation type="journal article" date="2019" name="Nat. Ecol. Evol.">
        <title>Megaphylogeny resolves global patterns of mushroom evolution.</title>
        <authorList>
            <person name="Varga T."/>
            <person name="Krizsan K."/>
            <person name="Foldi C."/>
            <person name="Dima B."/>
            <person name="Sanchez-Garcia M."/>
            <person name="Sanchez-Ramirez S."/>
            <person name="Szollosi G.J."/>
            <person name="Szarkandi J.G."/>
            <person name="Papp V."/>
            <person name="Albert L."/>
            <person name="Andreopoulos W."/>
            <person name="Angelini C."/>
            <person name="Antonin V."/>
            <person name="Barry K.W."/>
            <person name="Bougher N.L."/>
            <person name="Buchanan P."/>
            <person name="Buyck B."/>
            <person name="Bense V."/>
            <person name="Catcheside P."/>
            <person name="Chovatia M."/>
            <person name="Cooper J."/>
            <person name="Damon W."/>
            <person name="Desjardin D."/>
            <person name="Finy P."/>
            <person name="Geml J."/>
            <person name="Haridas S."/>
            <person name="Hughes K."/>
            <person name="Justo A."/>
            <person name="Karasinski D."/>
            <person name="Kautmanova I."/>
            <person name="Kiss B."/>
            <person name="Kocsube S."/>
            <person name="Kotiranta H."/>
            <person name="LaButti K.M."/>
            <person name="Lechner B.E."/>
            <person name="Liimatainen K."/>
            <person name="Lipzen A."/>
            <person name="Lukacs Z."/>
            <person name="Mihaltcheva S."/>
            <person name="Morgado L.N."/>
            <person name="Niskanen T."/>
            <person name="Noordeloos M.E."/>
            <person name="Ohm R.A."/>
            <person name="Ortiz-Santana B."/>
            <person name="Ovrebo C."/>
            <person name="Racz N."/>
            <person name="Riley R."/>
            <person name="Savchenko A."/>
            <person name="Shiryaev A."/>
            <person name="Soop K."/>
            <person name="Spirin V."/>
            <person name="Szebenyi C."/>
            <person name="Tomsovsky M."/>
            <person name="Tulloss R.E."/>
            <person name="Uehling J."/>
            <person name="Grigoriev I.V."/>
            <person name="Vagvolgyi C."/>
            <person name="Papp T."/>
            <person name="Martin F.M."/>
            <person name="Miettinen O."/>
            <person name="Hibbett D.S."/>
            <person name="Nagy L.G."/>
        </authorList>
    </citation>
    <scope>NUCLEOTIDE SEQUENCE [LARGE SCALE GENOMIC DNA]</scope>
    <source>
        <strain evidence="2 3">FP101781</strain>
    </source>
</reference>
<comment type="caution">
    <text evidence="2">The sequence shown here is derived from an EMBL/GenBank/DDBJ whole genome shotgun (WGS) entry which is preliminary data.</text>
</comment>
<feature type="compositionally biased region" description="Polar residues" evidence="1">
    <location>
        <begin position="245"/>
        <end position="267"/>
    </location>
</feature>
<sequence length="389" mass="42987">MGVFDRASGHSGCPVMGRPIQPRLLPQFRPPSSTNPRAQLGAYPPAEPGPAGLERKDRGRWTTLHPMCLPNTSRLLFPVSTPWYRRSLTLLVSYRREPTLIGRRRPPLTLWSTNGPTRTSILQDSCLMDRALPQAFQVLVRDPAGHLRLPSSPQLASPLTREVCRRLSAKLQTATLPLYLSLSYDQGPAYPTSNPVIATSYTSNGTQFGPSSTPAYAQSPTSMGYRTGGRHRRSRSLSVSPTSSDETINVGKSQNSTSAPRAVEPSTSNAWLTSQVSGDLVPLVARAAQLASQERQGQQLGIPPSQRSVDPNCPFKQITLDPGASIIVDGCRVVNQGRARQTYWIYSQDDLRAPLGLPRVEVVDERQGRKTDKERRRRRERSRSRKGVY</sequence>
<dbReference type="Proteomes" id="UP000298030">
    <property type="component" value="Unassembled WGS sequence"/>
</dbReference>
<feature type="region of interest" description="Disordered" evidence="1">
    <location>
        <begin position="1"/>
        <end position="56"/>
    </location>
</feature>
<dbReference type="AlphaFoldDB" id="A0A4Y7S0M0"/>
<evidence type="ECO:0000313" key="2">
    <source>
        <dbReference type="EMBL" id="TEB14096.1"/>
    </source>
</evidence>
<proteinExistence type="predicted"/>
<feature type="compositionally biased region" description="Basic residues" evidence="1">
    <location>
        <begin position="375"/>
        <end position="389"/>
    </location>
</feature>
<keyword evidence="3" id="KW-1185">Reference proteome</keyword>
<protein>
    <submittedName>
        <fullName evidence="2">Uncharacterized protein</fullName>
    </submittedName>
</protein>
<feature type="region of interest" description="Disordered" evidence="1">
    <location>
        <begin position="364"/>
        <end position="389"/>
    </location>
</feature>
<feature type="compositionally biased region" description="Low complexity" evidence="1">
    <location>
        <begin position="41"/>
        <end position="52"/>
    </location>
</feature>
<gene>
    <name evidence="2" type="ORF">FA13DRAFT_938972</name>
</gene>
<name>A0A4Y7S0M0_COPMI</name>
<organism evidence="2 3">
    <name type="scientific">Coprinellus micaceus</name>
    <name type="common">Glistening ink-cap mushroom</name>
    <name type="synonym">Coprinus micaceus</name>
    <dbReference type="NCBI Taxonomy" id="71717"/>
    <lineage>
        <taxon>Eukaryota</taxon>
        <taxon>Fungi</taxon>
        <taxon>Dikarya</taxon>
        <taxon>Basidiomycota</taxon>
        <taxon>Agaricomycotina</taxon>
        <taxon>Agaricomycetes</taxon>
        <taxon>Agaricomycetidae</taxon>
        <taxon>Agaricales</taxon>
        <taxon>Agaricineae</taxon>
        <taxon>Psathyrellaceae</taxon>
        <taxon>Coprinellus</taxon>
    </lineage>
</organism>
<feature type="compositionally biased region" description="Basic and acidic residues" evidence="1">
    <location>
        <begin position="364"/>
        <end position="374"/>
    </location>
</feature>
<accession>A0A4Y7S0M0</accession>